<evidence type="ECO:0000313" key="6">
    <source>
        <dbReference type="Proteomes" id="UP000005297"/>
    </source>
</evidence>
<dbReference type="InterPro" id="IPR011991">
    <property type="entry name" value="ArsR-like_HTH"/>
</dbReference>
<dbReference type="AlphaFoldDB" id="Q0EXQ4"/>
<dbReference type="InParanoid" id="Q0EXQ4"/>
<keyword evidence="6" id="KW-1185">Reference proteome</keyword>
<evidence type="ECO:0000259" key="4">
    <source>
        <dbReference type="PROSITE" id="PS50987"/>
    </source>
</evidence>
<dbReference type="HOGENOM" id="CLU_2031559_0_0_0"/>
<feature type="non-terminal residue" evidence="5">
    <location>
        <position position="1"/>
    </location>
</feature>
<dbReference type="eggNOG" id="COG0640">
    <property type="taxonomic scope" value="Bacteria"/>
</dbReference>
<dbReference type="InterPro" id="IPR001845">
    <property type="entry name" value="HTH_ArsR_DNA-bd_dom"/>
</dbReference>
<dbReference type="EMBL" id="AATS01000013">
    <property type="protein sequence ID" value="EAU53993.1"/>
    <property type="molecule type" value="Genomic_DNA"/>
</dbReference>
<dbReference type="InterPro" id="IPR036390">
    <property type="entry name" value="WH_DNA-bd_sf"/>
</dbReference>
<organism evidence="5 6">
    <name type="scientific">Mariprofundus ferrooxydans PV-1</name>
    <dbReference type="NCBI Taxonomy" id="314345"/>
    <lineage>
        <taxon>Bacteria</taxon>
        <taxon>Pseudomonadati</taxon>
        <taxon>Pseudomonadota</taxon>
        <taxon>Candidatius Mariprofundia</taxon>
        <taxon>Mariprofundales</taxon>
        <taxon>Mariprofundaceae</taxon>
        <taxon>Mariprofundus</taxon>
    </lineage>
</organism>
<evidence type="ECO:0000256" key="3">
    <source>
        <dbReference type="ARBA" id="ARBA00023163"/>
    </source>
</evidence>
<dbReference type="SMART" id="SM00418">
    <property type="entry name" value="HTH_ARSR"/>
    <property type="match status" value="1"/>
</dbReference>
<dbReference type="Proteomes" id="UP000005297">
    <property type="component" value="Unassembled WGS sequence"/>
</dbReference>
<feature type="domain" description="HTH arsR-type" evidence="4">
    <location>
        <begin position="19"/>
        <end position="113"/>
    </location>
</feature>
<accession>Q0EXQ4</accession>
<dbReference type="STRING" id="314344.AL013_05770"/>
<dbReference type="InterPro" id="IPR036388">
    <property type="entry name" value="WH-like_DNA-bd_sf"/>
</dbReference>
<dbReference type="SUPFAM" id="SSF46785">
    <property type="entry name" value="Winged helix' DNA-binding domain"/>
    <property type="match status" value="1"/>
</dbReference>
<dbReference type="PANTHER" id="PTHR33154">
    <property type="entry name" value="TRANSCRIPTIONAL REGULATOR, ARSR FAMILY"/>
    <property type="match status" value="1"/>
</dbReference>
<gene>
    <name evidence="5" type="ORF">SPV1_03113</name>
</gene>
<dbReference type="PROSITE" id="PS50987">
    <property type="entry name" value="HTH_ARSR_2"/>
    <property type="match status" value="1"/>
</dbReference>
<dbReference type="Gene3D" id="1.10.10.10">
    <property type="entry name" value="Winged helix-like DNA-binding domain superfamily/Winged helix DNA-binding domain"/>
    <property type="match status" value="1"/>
</dbReference>
<evidence type="ECO:0000313" key="5">
    <source>
        <dbReference type="EMBL" id="EAU53993.1"/>
    </source>
</evidence>
<dbReference type="NCBIfam" id="NF033788">
    <property type="entry name" value="HTH_metalloreg"/>
    <property type="match status" value="1"/>
</dbReference>
<dbReference type="Pfam" id="PF01022">
    <property type="entry name" value="HTH_5"/>
    <property type="match status" value="1"/>
</dbReference>
<dbReference type="FunCoup" id="Q0EXQ4">
    <property type="interactions" value="114"/>
</dbReference>
<sequence>LSGVDYIRRTEYYSGMINIPQEKILTASEGLRAIAHEVRLSVLCNLLNGPMCVQELMEATGAAQSNLSQHLAKMRLMGVICNEKRGQQVYYRIANPAFADLVHALHRIYCPEMCNVANKDA</sequence>
<reference evidence="5 6" key="1">
    <citation type="submission" date="2006-09" db="EMBL/GenBank/DDBJ databases">
        <authorList>
            <person name="Emerson D."/>
            <person name="Ferriera S."/>
            <person name="Johnson J."/>
            <person name="Kravitz S."/>
            <person name="Halpern A."/>
            <person name="Remington K."/>
            <person name="Beeson K."/>
            <person name="Tran B."/>
            <person name="Rogers Y.-H."/>
            <person name="Friedman R."/>
            <person name="Venter J.C."/>
        </authorList>
    </citation>
    <scope>NUCLEOTIDE SEQUENCE [LARGE SCALE GENOMIC DNA]</scope>
    <source>
        <strain evidence="5 6">PV-1</strain>
    </source>
</reference>
<evidence type="ECO:0000256" key="1">
    <source>
        <dbReference type="ARBA" id="ARBA00023015"/>
    </source>
</evidence>
<dbReference type="GO" id="GO:0003677">
    <property type="term" value="F:DNA binding"/>
    <property type="evidence" value="ECO:0007669"/>
    <property type="project" value="UniProtKB-KW"/>
</dbReference>
<evidence type="ECO:0000256" key="2">
    <source>
        <dbReference type="ARBA" id="ARBA00023125"/>
    </source>
</evidence>
<dbReference type="GO" id="GO:0003700">
    <property type="term" value="F:DNA-binding transcription factor activity"/>
    <property type="evidence" value="ECO:0007669"/>
    <property type="project" value="InterPro"/>
</dbReference>
<dbReference type="PRINTS" id="PR00778">
    <property type="entry name" value="HTHARSR"/>
</dbReference>
<dbReference type="InterPro" id="IPR051081">
    <property type="entry name" value="HTH_MetalResp_TranReg"/>
</dbReference>
<keyword evidence="1" id="KW-0805">Transcription regulation</keyword>
<dbReference type="CDD" id="cd00090">
    <property type="entry name" value="HTH_ARSR"/>
    <property type="match status" value="1"/>
</dbReference>
<protein>
    <submittedName>
        <fullName evidence="5">Regulatory protein, ArsR</fullName>
    </submittedName>
</protein>
<keyword evidence="3" id="KW-0804">Transcription</keyword>
<name>Q0EXQ4_9PROT</name>
<comment type="caution">
    <text evidence="5">The sequence shown here is derived from an EMBL/GenBank/DDBJ whole genome shotgun (WGS) entry which is preliminary data.</text>
</comment>
<proteinExistence type="predicted"/>
<keyword evidence="2" id="KW-0238">DNA-binding</keyword>
<dbReference type="PANTHER" id="PTHR33154:SF28">
    <property type="entry name" value="HTH-TYPE TRANSCRIPTIONAL REGULATOR YGAV-RELATED"/>
    <property type="match status" value="1"/>
</dbReference>